<accession>A0A5C3KQX0</accession>
<proteinExistence type="predicted"/>
<feature type="transmembrane region" description="Helical" evidence="1">
    <location>
        <begin position="86"/>
        <end position="108"/>
    </location>
</feature>
<dbReference type="InterPro" id="IPR045339">
    <property type="entry name" value="DUF6534"/>
</dbReference>
<evidence type="ECO:0000313" key="4">
    <source>
        <dbReference type="Proteomes" id="UP000307440"/>
    </source>
</evidence>
<evidence type="ECO:0000259" key="2">
    <source>
        <dbReference type="Pfam" id="PF20152"/>
    </source>
</evidence>
<dbReference type="AlphaFoldDB" id="A0A5C3KQX0"/>
<keyword evidence="1" id="KW-1133">Transmembrane helix</keyword>
<dbReference type="STRING" id="230819.A0A5C3KQX0"/>
<name>A0A5C3KQX0_COPMA</name>
<keyword evidence="1" id="KW-0812">Transmembrane</keyword>
<dbReference type="Proteomes" id="UP000307440">
    <property type="component" value="Unassembled WGS sequence"/>
</dbReference>
<feature type="domain" description="DUF6534" evidence="2">
    <location>
        <begin position="171"/>
        <end position="258"/>
    </location>
</feature>
<sequence>MVEHESTVFAPMFWGFVASIFLAGITVVQAYVYFPNQKDGGLVLWTAVCMLIMDLASSALIAQSIYFYLIPEFGSFEPLRSVTPELTVDCLISATITFISQLYFVHQLAAVRRLGKGKWIAIWVTLVSAFLGFAGGLGCVAAMFKFNKSILSSGGRSLIFTILFSLAKGWAAIADVVATVAMCMWLTSSKAGIKETNSLLSKLMMFVVQRGVLVTTIQVLLLVTFYAAPNSLAWFALHMNVTKLYANTFFAMLNGRTHLRESQRGTIISGAQVPSGNHFSFGVMSSDSASLGAEHGQMTQKSLTWRSMQTATLGGSGGQQNRLHLSSLHDGVGGGQQHGSGNGKVTVEEMIAMSKNDSGVALEGFGGVYSSDDSDSCKESGKVTPPMMPTITRTVQIVTDA</sequence>
<feature type="transmembrane region" description="Helical" evidence="1">
    <location>
        <begin position="12"/>
        <end position="34"/>
    </location>
</feature>
<gene>
    <name evidence="3" type="ORF">FA15DRAFT_516056</name>
</gene>
<feature type="transmembrane region" description="Helical" evidence="1">
    <location>
        <begin position="41"/>
        <end position="66"/>
    </location>
</feature>
<feature type="transmembrane region" description="Helical" evidence="1">
    <location>
        <begin position="158"/>
        <end position="186"/>
    </location>
</feature>
<dbReference type="PANTHER" id="PTHR40465">
    <property type="entry name" value="CHROMOSOME 1, WHOLE GENOME SHOTGUN SEQUENCE"/>
    <property type="match status" value="1"/>
</dbReference>
<reference evidence="3 4" key="1">
    <citation type="journal article" date="2019" name="Nat. Ecol. Evol.">
        <title>Megaphylogeny resolves global patterns of mushroom evolution.</title>
        <authorList>
            <person name="Varga T."/>
            <person name="Krizsan K."/>
            <person name="Foldi C."/>
            <person name="Dima B."/>
            <person name="Sanchez-Garcia M."/>
            <person name="Sanchez-Ramirez S."/>
            <person name="Szollosi G.J."/>
            <person name="Szarkandi J.G."/>
            <person name="Papp V."/>
            <person name="Albert L."/>
            <person name="Andreopoulos W."/>
            <person name="Angelini C."/>
            <person name="Antonin V."/>
            <person name="Barry K.W."/>
            <person name="Bougher N.L."/>
            <person name="Buchanan P."/>
            <person name="Buyck B."/>
            <person name="Bense V."/>
            <person name="Catcheside P."/>
            <person name="Chovatia M."/>
            <person name="Cooper J."/>
            <person name="Damon W."/>
            <person name="Desjardin D."/>
            <person name="Finy P."/>
            <person name="Geml J."/>
            <person name="Haridas S."/>
            <person name="Hughes K."/>
            <person name="Justo A."/>
            <person name="Karasinski D."/>
            <person name="Kautmanova I."/>
            <person name="Kiss B."/>
            <person name="Kocsube S."/>
            <person name="Kotiranta H."/>
            <person name="LaButti K.M."/>
            <person name="Lechner B.E."/>
            <person name="Liimatainen K."/>
            <person name="Lipzen A."/>
            <person name="Lukacs Z."/>
            <person name="Mihaltcheva S."/>
            <person name="Morgado L.N."/>
            <person name="Niskanen T."/>
            <person name="Noordeloos M.E."/>
            <person name="Ohm R.A."/>
            <person name="Ortiz-Santana B."/>
            <person name="Ovrebo C."/>
            <person name="Racz N."/>
            <person name="Riley R."/>
            <person name="Savchenko A."/>
            <person name="Shiryaev A."/>
            <person name="Soop K."/>
            <person name="Spirin V."/>
            <person name="Szebenyi C."/>
            <person name="Tomsovsky M."/>
            <person name="Tulloss R.E."/>
            <person name="Uehling J."/>
            <person name="Grigoriev I.V."/>
            <person name="Vagvolgyi C."/>
            <person name="Papp T."/>
            <person name="Martin F.M."/>
            <person name="Miettinen O."/>
            <person name="Hibbett D.S."/>
            <person name="Nagy L.G."/>
        </authorList>
    </citation>
    <scope>NUCLEOTIDE SEQUENCE [LARGE SCALE GENOMIC DNA]</scope>
    <source>
        <strain evidence="3 4">CBS 121175</strain>
    </source>
</reference>
<dbReference type="OrthoDB" id="2792702at2759"/>
<feature type="transmembrane region" description="Helical" evidence="1">
    <location>
        <begin position="234"/>
        <end position="254"/>
    </location>
</feature>
<evidence type="ECO:0000313" key="3">
    <source>
        <dbReference type="EMBL" id="TFK22545.1"/>
    </source>
</evidence>
<feature type="transmembrane region" description="Helical" evidence="1">
    <location>
        <begin position="120"/>
        <end position="146"/>
    </location>
</feature>
<dbReference type="Pfam" id="PF20152">
    <property type="entry name" value="DUF6534"/>
    <property type="match status" value="1"/>
</dbReference>
<protein>
    <recommendedName>
        <fullName evidence="2">DUF6534 domain-containing protein</fullName>
    </recommendedName>
</protein>
<dbReference type="EMBL" id="ML210238">
    <property type="protein sequence ID" value="TFK22545.1"/>
    <property type="molecule type" value="Genomic_DNA"/>
</dbReference>
<keyword evidence="1" id="KW-0472">Membrane</keyword>
<feature type="transmembrane region" description="Helical" evidence="1">
    <location>
        <begin position="207"/>
        <end position="228"/>
    </location>
</feature>
<dbReference type="PANTHER" id="PTHR40465:SF1">
    <property type="entry name" value="DUF6534 DOMAIN-CONTAINING PROTEIN"/>
    <property type="match status" value="1"/>
</dbReference>
<keyword evidence="4" id="KW-1185">Reference proteome</keyword>
<organism evidence="3 4">
    <name type="scientific">Coprinopsis marcescibilis</name>
    <name type="common">Agaric fungus</name>
    <name type="synonym">Psathyrella marcescibilis</name>
    <dbReference type="NCBI Taxonomy" id="230819"/>
    <lineage>
        <taxon>Eukaryota</taxon>
        <taxon>Fungi</taxon>
        <taxon>Dikarya</taxon>
        <taxon>Basidiomycota</taxon>
        <taxon>Agaricomycotina</taxon>
        <taxon>Agaricomycetes</taxon>
        <taxon>Agaricomycetidae</taxon>
        <taxon>Agaricales</taxon>
        <taxon>Agaricineae</taxon>
        <taxon>Psathyrellaceae</taxon>
        <taxon>Coprinopsis</taxon>
    </lineage>
</organism>
<evidence type="ECO:0000256" key="1">
    <source>
        <dbReference type="SAM" id="Phobius"/>
    </source>
</evidence>